<organism evidence="1 2">
    <name type="scientific">Qingrenia yutianensis</name>
    <dbReference type="NCBI Taxonomy" id="2763676"/>
    <lineage>
        <taxon>Bacteria</taxon>
        <taxon>Bacillati</taxon>
        <taxon>Bacillota</taxon>
        <taxon>Clostridia</taxon>
        <taxon>Eubacteriales</taxon>
        <taxon>Oscillospiraceae</taxon>
        <taxon>Qingrenia</taxon>
    </lineage>
</organism>
<accession>A0A926FBF4</accession>
<name>A0A926FBF4_9FIRM</name>
<keyword evidence="2" id="KW-1185">Reference proteome</keyword>
<reference evidence="1" key="1">
    <citation type="submission" date="2020-08" db="EMBL/GenBank/DDBJ databases">
        <title>Genome public.</title>
        <authorList>
            <person name="Liu C."/>
            <person name="Sun Q."/>
        </authorList>
    </citation>
    <scope>NUCLEOTIDE SEQUENCE</scope>
    <source>
        <strain evidence="1">NSJ-50</strain>
    </source>
</reference>
<proteinExistence type="predicted"/>
<dbReference type="RefSeq" id="WP_262432685.1">
    <property type="nucleotide sequence ID" value="NZ_JACRTE010000028.1"/>
</dbReference>
<evidence type="ECO:0000313" key="2">
    <source>
        <dbReference type="Proteomes" id="UP000647416"/>
    </source>
</evidence>
<sequence>MKKRLILFAFCIIVIISMLFITALAEENFDKKASAMYAAGILTQEQAELNSNVQLKRGDALEIAVKIFANVIVSAKQVYNDVGASSDYFLPAYISNSQGVDIGIDGDLKPTESIITEDFAKILMAMSEYDFMAVKYSNYENPYTIIAKQLKILPQTYSGREYVTYGQAVDMIYELLMTDAPNILYGEKNNKYSVPSGITILERFMNIKCAEGTVSATEFSSANSYISSLNVNQIELSSYDGYKMVFSNAGSFSNLLGYNAIVWYKKDGNINKAIYAFPSGNDEICIDGSNFVNIDINERKVYYSEVTQEDRFETKSKEKSKKLPYDAEIIYNGQYTTNANTVFNILSNPGELNIDKIVLLDNDSNGIIDFVLIDVYKNFGVASVNSAYNTVTSTRNEVLEYDEDDKFYNIMLDGKRVDFDSIGANVLLSIKEGLGTKPLLNIEIVDNAFLGSFHRIVTDTQKAYAEISVGESTDRGNNFVGSFVGGTDNQLHIVRYDLDNFMFMHHNEIVIGDNHLYRIFVDKKGKIGALGVYTYGSGNYSSWYMEDFVTSTYSTIEFGIGIRIRKESKKTYELKVATIKKVLRSVTVETYKTSKDLKIKNIPDSIVNTYGSDWSKYSDNVLDELFLNNLFEISFDEDGLINRITFPYEIQTEGRLSYFNAPGQKYMYNAGILRSLTTNDFLFANNKQMCIQIPKAGTQPGFDSLYRLVNFTANTFVTNGVYELNAYTFSKSNAMPDFVVMINDYDMVETNNRVNAICIGVVQKSTKVASDFGDIDSFIVGGMSNVAPYGSIGRVVSVYDNTYITPTSADDTQTVGGMSVYYKANLNGLSTYADPIDKGDIVIFTMPHQNVAYSAIKFYTSAFKLYDYGTKTIVHNTNGAAVSPKDVVVGKIKKVDNQFISMAVDDRGTNDEDLIDIMYAIESNPTDKQIRMYTFEYARKNKAPVLKQATRADLEEAMNENLTVAVAARRLIVIYKD</sequence>
<evidence type="ECO:0000313" key="1">
    <source>
        <dbReference type="EMBL" id="MBC8597410.1"/>
    </source>
</evidence>
<protein>
    <submittedName>
        <fullName evidence="1">Uncharacterized protein</fullName>
    </submittedName>
</protein>
<dbReference type="EMBL" id="JACRTE010000028">
    <property type="protein sequence ID" value="MBC8597410.1"/>
    <property type="molecule type" value="Genomic_DNA"/>
</dbReference>
<dbReference type="Proteomes" id="UP000647416">
    <property type="component" value="Unassembled WGS sequence"/>
</dbReference>
<comment type="caution">
    <text evidence="1">The sequence shown here is derived from an EMBL/GenBank/DDBJ whole genome shotgun (WGS) entry which is preliminary data.</text>
</comment>
<dbReference type="AlphaFoldDB" id="A0A926FBF4"/>
<gene>
    <name evidence="1" type="ORF">H8706_11130</name>
</gene>